<dbReference type="PANTHER" id="PTHR30203:SF23">
    <property type="entry name" value="OUTER MEMBRANE EFFLUX PROTEIN"/>
    <property type="match status" value="1"/>
</dbReference>
<dbReference type="Gene3D" id="1.20.1600.10">
    <property type="entry name" value="Outer membrane efflux proteins (OEP)"/>
    <property type="match status" value="1"/>
</dbReference>
<feature type="chain" id="PRO_5017552625" evidence="2">
    <location>
        <begin position="27"/>
        <end position="515"/>
    </location>
</feature>
<dbReference type="PROSITE" id="PS51257">
    <property type="entry name" value="PROKAR_LIPOPROTEIN"/>
    <property type="match status" value="1"/>
</dbReference>
<gene>
    <name evidence="3" type="ORF">DXX93_10780</name>
</gene>
<dbReference type="OrthoDB" id="9770517at2"/>
<evidence type="ECO:0000256" key="1">
    <source>
        <dbReference type="ARBA" id="ARBA00007613"/>
    </source>
</evidence>
<dbReference type="EMBL" id="QUOU01000001">
    <property type="protein sequence ID" value="REL27008.1"/>
    <property type="molecule type" value="Genomic_DNA"/>
</dbReference>
<dbReference type="InterPro" id="IPR003423">
    <property type="entry name" value="OMP_efflux"/>
</dbReference>
<keyword evidence="2" id="KW-0732">Signal</keyword>
<accession>A0A3E0TR97</accession>
<feature type="signal peptide" evidence="2">
    <location>
        <begin position="1"/>
        <end position="26"/>
    </location>
</feature>
<dbReference type="RefSeq" id="WP_116008109.1">
    <property type="nucleotide sequence ID" value="NZ_QUOU01000001.1"/>
</dbReference>
<dbReference type="Gene3D" id="2.20.200.10">
    <property type="entry name" value="Outer membrane efflux proteins (OEP)"/>
    <property type="match status" value="1"/>
</dbReference>
<dbReference type="InterPro" id="IPR010131">
    <property type="entry name" value="MdtP/NodT-like"/>
</dbReference>
<evidence type="ECO:0000313" key="4">
    <source>
        <dbReference type="Proteomes" id="UP000256478"/>
    </source>
</evidence>
<dbReference type="SUPFAM" id="SSF56954">
    <property type="entry name" value="Outer membrane efflux proteins (OEP)"/>
    <property type="match status" value="1"/>
</dbReference>
<comment type="similarity">
    <text evidence="1">Belongs to the outer membrane factor (OMF) (TC 1.B.17) family.</text>
</comment>
<dbReference type="GO" id="GO:0015562">
    <property type="term" value="F:efflux transmembrane transporter activity"/>
    <property type="evidence" value="ECO:0007669"/>
    <property type="project" value="InterPro"/>
</dbReference>
<dbReference type="Pfam" id="PF02321">
    <property type="entry name" value="OEP"/>
    <property type="match status" value="2"/>
</dbReference>
<sequence>MNKQSKVFGHFALCGLVIALASGCSAQSSISKAAKNPQLPDTWYSHLYAEHNVAQDHNALNVDLRSEWPLMVQDTVLVDLISRGLAKNYQLNASYQNLLSTKAQLAITQASDFPELNLMLNQNRRRTVNGEQVQLNNGADINLQLSYELDLWGKLSAQQQQAQLTYSAAKLDFAQMQNKLISQIVSAWYGQKQAHALLTLYKERATSLTNSLEIINDSYQLGLTQALDVYLAQNELSSELARISVQRQTVIERQRDIQLLVADYPSGQLENQNELALPHFASQSIAELPASILTNNYELQSSWLSLLAADSAVAVAHKQRFPSLKLTVSGGDTSDELSNLLSGNPLTWSISAAVTAPLFNAGKLKSLEAQARLQVKAQEQSYLDQVFSKFADIENQLSNHSALTKQLSHVQDARENAIAAEELSFNQYLKGLVNYTTVLEAQRRSFDAQTNVIQITHQIIQNRIALLTSIGGMDIAKLVAHNKPLTDVPQNDETLEKAALVKANLYTNEKYHDVN</sequence>
<evidence type="ECO:0000313" key="3">
    <source>
        <dbReference type="EMBL" id="REL27008.1"/>
    </source>
</evidence>
<dbReference type="PANTHER" id="PTHR30203">
    <property type="entry name" value="OUTER MEMBRANE CATION EFFLUX PROTEIN"/>
    <property type="match status" value="1"/>
</dbReference>
<dbReference type="AlphaFoldDB" id="A0A3E0TR97"/>
<protein>
    <submittedName>
        <fullName evidence="3">TolC family protein</fullName>
    </submittedName>
</protein>
<evidence type="ECO:0000256" key="2">
    <source>
        <dbReference type="SAM" id="SignalP"/>
    </source>
</evidence>
<name>A0A3E0TR97_9GAMM</name>
<dbReference type="Proteomes" id="UP000256478">
    <property type="component" value="Unassembled WGS sequence"/>
</dbReference>
<comment type="caution">
    <text evidence="3">The sequence shown here is derived from an EMBL/GenBank/DDBJ whole genome shotgun (WGS) entry which is preliminary data.</text>
</comment>
<organism evidence="3 4">
    <name type="scientific">Thalassotalea euphylliae</name>
    <dbReference type="NCBI Taxonomy" id="1655234"/>
    <lineage>
        <taxon>Bacteria</taxon>
        <taxon>Pseudomonadati</taxon>
        <taxon>Pseudomonadota</taxon>
        <taxon>Gammaproteobacteria</taxon>
        <taxon>Alteromonadales</taxon>
        <taxon>Colwelliaceae</taxon>
        <taxon>Thalassotalea</taxon>
    </lineage>
</organism>
<proteinExistence type="inferred from homology"/>
<reference evidence="3 4" key="1">
    <citation type="submission" date="2018-08" db="EMBL/GenBank/DDBJ databases">
        <title>Thalassotalea euphylliae genome.</title>
        <authorList>
            <person name="Summers S."/>
            <person name="Rice S.A."/>
            <person name="Freckelton M.L."/>
            <person name="Nedved B.T."/>
            <person name="Hadfield M.G."/>
        </authorList>
    </citation>
    <scope>NUCLEOTIDE SEQUENCE [LARGE SCALE GENOMIC DNA]</scope>
    <source>
        <strain evidence="3 4">H1</strain>
    </source>
</reference>